<keyword evidence="2 4" id="KW-0560">Oxidoreductase</keyword>
<sequence>MGIYRSMTEKVWFITGASRGFGREWAIAALERGDKVAATARDLSTLDDLATKYGGALLPLQLDVNDRAADFAAVARAHDHFGRLDIVVNNAGYGQFGFIEELSEQEARDQIETNVFGALWVTQAALPYLRAQRSGHLIQVSSIGGITAFPNVGIYHASKWALEGFSQALAQEVAEFNVHVTLIEPGGFSTDWAGPSAKHATQLPDYAEAHRKSQEQRAARSARPGDPQASAAALLKIVDAPEPPLRAFFGELPLSLAKADYESRLAGWEKWQPVAVEAQG</sequence>
<reference evidence="4 5" key="1">
    <citation type="submission" date="2018-12" db="EMBL/GenBank/DDBJ databases">
        <authorList>
            <consortium name="Pathogen Informatics"/>
        </authorList>
    </citation>
    <scope>NUCLEOTIDE SEQUENCE [LARGE SCALE GENOMIC DNA]</scope>
    <source>
        <strain evidence="4 5">NCTC10437</strain>
    </source>
</reference>
<keyword evidence="5" id="KW-1185">Reference proteome</keyword>
<dbReference type="Pfam" id="PF00106">
    <property type="entry name" value="adh_short"/>
    <property type="match status" value="1"/>
</dbReference>
<dbReference type="InterPro" id="IPR036291">
    <property type="entry name" value="NAD(P)-bd_dom_sf"/>
</dbReference>
<name>A0A3S4TSD1_MYCAU</name>
<dbReference type="PANTHER" id="PTHR43976">
    <property type="entry name" value="SHORT CHAIN DEHYDROGENASE"/>
    <property type="match status" value="1"/>
</dbReference>
<dbReference type="InterPro" id="IPR002347">
    <property type="entry name" value="SDR_fam"/>
</dbReference>
<evidence type="ECO:0000256" key="2">
    <source>
        <dbReference type="ARBA" id="ARBA00023002"/>
    </source>
</evidence>
<organism evidence="4 5">
    <name type="scientific">Mycolicibacterium aurum</name>
    <name type="common">Mycobacterium aurum</name>
    <dbReference type="NCBI Taxonomy" id="1791"/>
    <lineage>
        <taxon>Bacteria</taxon>
        <taxon>Bacillati</taxon>
        <taxon>Actinomycetota</taxon>
        <taxon>Actinomycetes</taxon>
        <taxon>Mycobacteriales</taxon>
        <taxon>Mycobacteriaceae</taxon>
        <taxon>Mycolicibacterium</taxon>
    </lineage>
</organism>
<protein>
    <submittedName>
        <fullName evidence="4">Short-chain alcohol dehydrogenase</fullName>
        <ecNumber evidence="4">1.-.-.-</ecNumber>
    </submittedName>
</protein>
<dbReference type="EMBL" id="LR134356">
    <property type="protein sequence ID" value="VEG51674.1"/>
    <property type="molecule type" value="Genomic_DNA"/>
</dbReference>
<accession>A0A3S4TSD1</accession>
<dbReference type="STRING" id="1791.GCA_001049355_02309"/>
<dbReference type="PRINTS" id="PR00080">
    <property type="entry name" value="SDRFAMILY"/>
</dbReference>
<evidence type="ECO:0000313" key="4">
    <source>
        <dbReference type="EMBL" id="VEG51674.1"/>
    </source>
</evidence>
<dbReference type="GO" id="GO:0016491">
    <property type="term" value="F:oxidoreductase activity"/>
    <property type="evidence" value="ECO:0007669"/>
    <property type="project" value="UniProtKB-KW"/>
</dbReference>
<dbReference type="PANTHER" id="PTHR43976:SF16">
    <property type="entry name" value="SHORT-CHAIN DEHYDROGENASE_REDUCTASE FAMILY PROTEIN"/>
    <property type="match status" value="1"/>
</dbReference>
<dbReference type="EC" id="1.-.-.-" evidence="4"/>
<comment type="similarity">
    <text evidence="1 3">Belongs to the short-chain dehydrogenases/reductases (SDR) family.</text>
</comment>
<evidence type="ECO:0000256" key="1">
    <source>
        <dbReference type="ARBA" id="ARBA00006484"/>
    </source>
</evidence>
<proteinExistence type="inferred from homology"/>
<dbReference type="AlphaFoldDB" id="A0A3S4TSD1"/>
<dbReference type="KEGG" id="mauu:NCTC10437_00786"/>
<dbReference type="Proteomes" id="UP000279306">
    <property type="component" value="Chromosome"/>
</dbReference>
<gene>
    <name evidence="4" type="ORF">NCTC10437_00786</name>
</gene>
<dbReference type="SUPFAM" id="SSF51735">
    <property type="entry name" value="NAD(P)-binding Rossmann-fold domains"/>
    <property type="match status" value="1"/>
</dbReference>
<dbReference type="NCBIfam" id="NF006114">
    <property type="entry name" value="PRK08263.1"/>
    <property type="match status" value="1"/>
</dbReference>
<evidence type="ECO:0000313" key="5">
    <source>
        <dbReference type="Proteomes" id="UP000279306"/>
    </source>
</evidence>
<dbReference type="CDD" id="cd05374">
    <property type="entry name" value="17beta-HSD-like_SDR_c"/>
    <property type="match status" value="1"/>
</dbReference>
<dbReference type="InterPro" id="IPR051911">
    <property type="entry name" value="SDR_oxidoreductase"/>
</dbReference>
<dbReference type="Gene3D" id="3.40.50.720">
    <property type="entry name" value="NAD(P)-binding Rossmann-like Domain"/>
    <property type="match status" value="1"/>
</dbReference>
<evidence type="ECO:0000256" key="3">
    <source>
        <dbReference type="RuleBase" id="RU000363"/>
    </source>
</evidence>
<dbReference type="PRINTS" id="PR00081">
    <property type="entry name" value="GDHRDH"/>
</dbReference>